<feature type="transmembrane region" description="Helical" evidence="1">
    <location>
        <begin position="45"/>
        <end position="68"/>
    </location>
</feature>
<keyword evidence="1" id="KW-1133">Transmembrane helix</keyword>
<reference evidence="2 3" key="1">
    <citation type="submission" date="2019-12" db="EMBL/GenBank/DDBJ databases">
        <authorList>
            <person name="Xu J."/>
        </authorList>
    </citation>
    <scope>NUCLEOTIDE SEQUENCE [LARGE SCALE GENOMIC DNA]</scope>
    <source>
        <strain evidence="2 3">HX-5-24</strain>
    </source>
</reference>
<evidence type="ECO:0000256" key="1">
    <source>
        <dbReference type="SAM" id="Phobius"/>
    </source>
</evidence>
<evidence type="ECO:0000313" key="3">
    <source>
        <dbReference type="Proteomes" id="UP000479692"/>
    </source>
</evidence>
<keyword evidence="1" id="KW-0472">Membrane</keyword>
<accession>A0A7C9HPD2</accession>
<organism evidence="2 3">
    <name type="scientific">Noviluteimonas gilva</name>
    <dbReference type="NCBI Taxonomy" id="2682097"/>
    <lineage>
        <taxon>Bacteria</taxon>
        <taxon>Pseudomonadati</taxon>
        <taxon>Pseudomonadota</taxon>
        <taxon>Gammaproteobacteria</taxon>
        <taxon>Lysobacterales</taxon>
        <taxon>Lysobacteraceae</taxon>
        <taxon>Noviluteimonas</taxon>
    </lineage>
</organism>
<keyword evidence="3" id="KW-1185">Reference proteome</keyword>
<name>A0A7C9HPD2_9GAMM</name>
<feature type="transmembrane region" description="Helical" evidence="1">
    <location>
        <begin position="21"/>
        <end position="39"/>
    </location>
</feature>
<keyword evidence="1" id="KW-0812">Transmembrane</keyword>
<dbReference type="AlphaFoldDB" id="A0A7C9HPD2"/>
<comment type="caution">
    <text evidence="2">The sequence shown here is derived from an EMBL/GenBank/DDBJ whole genome shotgun (WGS) entry which is preliminary data.</text>
</comment>
<gene>
    <name evidence="2" type="ORF">GN331_15955</name>
</gene>
<dbReference type="EMBL" id="WOXT01000006">
    <property type="protein sequence ID" value="MUV15696.1"/>
    <property type="molecule type" value="Genomic_DNA"/>
</dbReference>
<proteinExistence type="predicted"/>
<dbReference type="Proteomes" id="UP000479692">
    <property type="component" value="Unassembled WGS sequence"/>
</dbReference>
<protein>
    <submittedName>
        <fullName evidence="2">Uncharacterized protein</fullName>
    </submittedName>
</protein>
<dbReference type="RefSeq" id="WP_156643286.1">
    <property type="nucleotide sequence ID" value="NZ_WOXT01000006.1"/>
</dbReference>
<evidence type="ECO:0000313" key="2">
    <source>
        <dbReference type="EMBL" id="MUV15696.1"/>
    </source>
</evidence>
<sequence length="152" mass="16272">MKLDAGDGCVEFRPSRTAASLPIAAAAVSTALIAMTGAFQGWWPAWVVFTAIAGALFAFGISFLMPWLQTVRVRAGEISAPAGYGDNTLRIERVVREKCYFDAFGSAWLIDDLGSRVMLNAALLRAEEIEEALLIFGIDPDAMARIGGSAID</sequence>